<accession>A0A9D9HA61</accession>
<dbReference type="AlphaFoldDB" id="A0A9D9HA61"/>
<dbReference type="InterPro" id="IPR015867">
    <property type="entry name" value="N-reg_PII/ATP_PRibTrfase_C"/>
</dbReference>
<dbReference type="InterPro" id="IPR011322">
    <property type="entry name" value="N-reg_PII-like_a/b"/>
</dbReference>
<dbReference type="PANTHER" id="PTHR38456">
    <property type="entry name" value="CYCLIC DI-AMP RECEPTOR A"/>
    <property type="match status" value="1"/>
</dbReference>
<dbReference type="EMBL" id="JADIMU010000010">
    <property type="protein sequence ID" value="MBO8442398.1"/>
    <property type="molecule type" value="Genomic_DNA"/>
</dbReference>
<dbReference type="SUPFAM" id="SSF54913">
    <property type="entry name" value="GlnB-like"/>
    <property type="match status" value="1"/>
</dbReference>
<comment type="caution">
    <text evidence="1">The sequence shown here is derived from an EMBL/GenBank/DDBJ whole genome shotgun (WGS) entry which is preliminary data.</text>
</comment>
<proteinExistence type="predicted"/>
<dbReference type="Pfam" id="PF06153">
    <property type="entry name" value="CdAMP_rec"/>
    <property type="match status" value="1"/>
</dbReference>
<reference evidence="1" key="1">
    <citation type="submission" date="2020-10" db="EMBL/GenBank/DDBJ databases">
        <authorList>
            <person name="Gilroy R."/>
        </authorList>
    </citation>
    <scope>NUCLEOTIDE SEQUENCE</scope>
    <source>
        <strain evidence="1">11167</strain>
    </source>
</reference>
<organism evidence="1 2">
    <name type="scientific">Candidatus Aphodenecus pullistercoris</name>
    <dbReference type="NCBI Taxonomy" id="2840669"/>
    <lineage>
        <taxon>Bacteria</taxon>
        <taxon>Pseudomonadati</taxon>
        <taxon>Spirochaetota</taxon>
        <taxon>Spirochaetia</taxon>
        <taxon>Spirochaetales</taxon>
        <taxon>Candidatus Aphodenecus</taxon>
    </lineage>
</organism>
<protein>
    <submittedName>
        <fullName evidence="1">Cyclic-di-AMP receptor</fullName>
    </submittedName>
</protein>
<evidence type="ECO:0000313" key="2">
    <source>
        <dbReference type="Proteomes" id="UP000823633"/>
    </source>
</evidence>
<name>A0A9D9HA61_9SPIR</name>
<sequence>MKMVFAIISKSDEDITVSALNEAGFFATKLSTTGGFLKKTNTSIIIGVEDDKVDAVLDILKKYAGKRIDEMPYVAPSMARSHNGVGAPYVTVPTSAGGATVFVLDVTSFEKF</sequence>
<gene>
    <name evidence="1" type="ORF">IAC42_01355</name>
</gene>
<keyword evidence="1" id="KW-0675">Receptor</keyword>
<evidence type="ECO:0000313" key="1">
    <source>
        <dbReference type="EMBL" id="MBO8442398.1"/>
    </source>
</evidence>
<dbReference type="PANTHER" id="PTHR38456:SF1">
    <property type="entry name" value="CYCLIC DI-AMP RECEPTOR A"/>
    <property type="match status" value="1"/>
</dbReference>
<reference evidence="1" key="2">
    <citation type="journal article" date="2021" name="PeerJ">
        <title>Extensive microbial diversity within the chicken gut microbiome revealed by metagenomics and culture.</title>
        <authorList>
            <person name="Gilroy R."/>
            <person name="Ravi A."/>
            <person name="Getino M."/>
            <person name="Pursley I."/>
            <person name="Horton D.L."/>
            <person name="Alikhan N.F."/>
            <person name="Baker D."/>
            <person name="Gharbi K."/>
            <person name="Hall N."/>
            <person name="Watson M."/>
            <person name="Adriaenssens E.M."/>
            <person name="Foster-Nyarko E."/>
            <person name="Jarju S."/>
            <person name="Secka A."/>
            <person name="Antonio M."/>
            <person name="Oren A."/>
            <person name="Chaudhuri R.R."/>
            <person name="La Ragione R."/>
            <person name="Hildebrand F."/>
            <person name="Pallen M.J."/>
        </authorList>
    </citation>
    <scope>NUCLEOTIDE SEQUENCE</scope>
    <source>
        <strain evidence="1">11167</strain>
    </source>
</reference>
<dbReference type="InterPro" id="IPR010375">
    <property type="entry name" value="CdAMP_rec"/>
</dbReference>
<dbReference type="Gene3D" id="3.30.70.120">
    <property type="match status" value="1"/>
</dbReference>
<dbReference type="Proteomes" id="UP000823633">
    <property type="component" value="Unassembled WGS sequence"/>
</dbReference>